<dbReference type="PROSITE" id="PS50885">
    <property type="entry name" value="HAMP"/>
    <property type="match status" value="1"/>
</dbReference>
<dbReference type="InterPro" id="IPR003594">
    <property type="entry name" value="HATPase_dom"/>
</dbReference>
<dbReference type="PANTHER" id="PTHR45528">
    <property type="entry name" value="SENSOR HISTIDINE KINASE CPXA"/>
    <property type="match status" value="1"/>
</dbReference>
<name>A0A833HLT2_9FIRM</name>
<dbReference type="InterPro" id="IPR004358">
    <property type="entry name" value="Sig_transdc_His_kin-like_C"/>
</dbReference>
<evidence type="ECO:0000256" key="13">
    <source>
        <dbReference type="ARBA" id="ARBA00023136"/>
    </source>
</evidence>
<evidence type="ECO:0000256" key="8">
    <source>
        <dbReference type="ARBA" id="ARBA00022741"/>
    </source>
</evidence>
<evidence type="ECO:0000256" key="1">
    <source>
        <dbReference type="ARBA" id="ARBA00000085"/>
    </source>
</evidence>
<dbReference type="Gene3D" id="6.10.340.10">
    <property type="match status" value="1"/>
</dbReference>
<dbReference type="CDD" id="cd06225">
    <property type="entry name" value="HAMP"/>
    <property type="match status" value="1"/>
</dbReference>
<evidence type="ECO:0000259" key="16">
    <source>
        <dbReference type="PROSITE" id="PS50885"/>
    </source>
</evidence>
<sequence>MDIISEGIDVMIFSIRSKLTIIFIMLILVPLAVINYLSISNMQESIFSEVEVNTLKSANVIAGISRDGFDDIPNLKSTIRQYSTQIEGRLLVINQAKEVLIDSFNLLEGGVIDNKEIRNGLNLQERIGYYSLDERILQVGVPIINANNGERRAIGVVILSLSVEDLFREVEGFRQRLLFISITALVIGILVAFIVSSHIARPIIALSDTAKRIGRGNLGETLDIKSKDEIGRLVENFNHMSKELYRVDKGRMQFIGDVSHELKTPLAAMKALIDSLLYGEEDIDVFKEYLRDMDMEIDRLTELIKALLSLTKLEETGINPQLTPIKEEVDDAIKILKPLWQQKGIQVRNEMSGDVKVLCDKERIKEVFINLIGNAIKYCDIHKDVKEIKIKGKIEKDAFTLLIEDNGIGIGEKDLEHIFEKFYRTDFSRSRDTGGAGIGLSIVEGIIKLHNWRIEIVSQRKVGTTFIITIPKNSFEISL</sequence>
<dbReference type="SUPFAM" id="SSF158472">
    <property type="entry name" value="HAMP domain-like"/>
    <property type="match status" value="1"/>
</dbReference>
<dbReference type="InterPro" id="IPR003660">
    <property type="entry name" value="HAMP_dom"/>
</dbReference>
<keyword evidence="6" id="KW-0808">Transferase</keyword>
<feature type="domain" description="Histidine kinase" evidence="15">
    <location>
        <begin position="257"/>
        <end position="474"/>
    </location>
</feature>
<dbReference type="Pfam" id="PF00512">
    <property type="entry name" value="HisKA"/>
    <property type="match status" value="1"/>
</dbReference>
<keyword evidence="13 14" id="KW-0472">Membrane</keyword>
<gene>
    <name evidence="17" type="ORF">F8153_13730</name>
</gene>
<dbReference type="GO" id="GO:0005886">
    <property type="term" value="C:plasma membrane"/>
    <property type="evidence" value="ECO:0007669"/>
    <property type="project" value="UniProtKB-SubCell"/>
</dbReference>
<dbReference type="InterPro" id="IPR003661">
    <property type="entry name" value="HisK_dim/P_dom"/>
</dbReference>
<dbReference type="InterPro" id="IPR036890">
    <property type="entry name" value="HATPase_C_sf"/>
</dbReference>
<comment type="subcellular location">
    <subcellularLocation>
        <location evidence="2">Cell membrane</location>
        <topology evidence="2">Multi-pass membrane protein</topology>
    </subcellularLocation>
</comment>
<evidence type="ECO:0000256" key="14">
    <source>
        <dbReference type="SAM" id="Phobius"/>
    </source>
</evidence>
<evidence type="ECO:0000256" key="6">
    <source>
        <dbReference type="ARBA" id="ARBA00022679"/>
    </source>
</evidence>
<keyword evidence="12" id="KW-0902">Two-component regulatory system</keyword>
<dbReference type="CDD" id="cd00082">
    <property type="entry name" value="HisKA"/>
    <property type="match status" value="1"/>
</dbReference>
<protein>
    <recommendedName>
        <fullName evidence="3">histidine kinase</fullName>
        <ecNumber evidence="3">2.7.13.3</ecNumber>
    </recommendedName>
</protein>
<keyword evidence="8" id="KW-0547">Nucleotide-binding</keyword>
<evidence type="ECO:0000313" key="17">
    <source>
        <dbReference type="EMBL" id="KAB3526657.1"/>
    </source>
</evidence>
<dbReference type="EC" id="2.7.13.3" evidence="3"/>
<evidence type="ECO:0000256" key="5">
    <source>
        <dbReference type="ARBA" id="ARBA00022553"/>
    </source>
</evidence>
<evidence type="ECO:0000259" key="15">
    <source>
        <dbReference type="PROSITE" id="PS50109"/>
    </source>
</evidence>
<dbReference type="Pfam" id="PF02518">
    <property type="entry name" value="HATPase_c"/>
    <property type="match status" value="1"/>
</dbReference>
<dbReference type="PRINTS" id="PR00344">
    <property type="entry name" value="BCTRLSENSOR"/>
</dbReference>
<dbReference type="FunFam" id="3.30.565.10:FF:000006">
    <property type="entry name" value="Sensor histidine kinase WalK"/>
    <property type="match status" value="1"/>
</dbReference>
<dbReference type="InterPro" id="IPR005467">
    <property type="entry name" value="His_kinase_dom"/>
</dbReference>
<keyword evidence="18" id="KW-1185">Reference proteome</keyword>
<evidence type="ECO:0000256" key="10">
    <source>
        <dbReference type="ARBA" id="ARBA00022840"/>
    </source>
</evidence>
<feature type="transmembrane region" description="Helical" evidence="14">
    <location>
        <begin position="177"/>
        <end position="199"/>
    </location>
</feature>
<dbReference type="InterPro" id="IPR036097">
    <property type="entry name" value="HisK_dim/P_sf"/>
</dbReference>
<evidence type="ECO:0000256" key="4">
    <source>
        <dbReference type="ARBA" id="ARBA00022475"/>
    </source>
</evidence>
<keyword evidence="11 14" id="KW-1133">Transmembrane helix</keyword>
<evidence type="ECO:0000256" key="3">
    <source>
        <dbReference type="ARBA" id="ARBA00012438"/>
    </source>
</evidence>
<dbReference type="Gene3D" id="3.30.565.10">
    <property type="entry name" value="Histidine kinase-like ATPase, C-terminal domain"/>
    <property type="match status" value="1"/>
</dbReference>
<evidence type="ECO:0000313" key="18">
    <source>
        <dbReference type="Proteomes" id="UP000465601"/>
    </source>
</evidence>
<dbReference type="Gene3D" id="1.10.287.130">
    <property type="match status" value="1"/>
</dbReference>
<dbReference type="CDD" id="cd00075">
    <property type="entry name" value="HATPase"/>
    <property type="match status" value="1"/>
</dbReference>
<evidence type="ECO:0000256" key="11">
    <source>
        <dbReference type="ARBA" id="ARBA00022989"/>
    </source>
</evidence>
<evidence type="ECO:0000256" key="7">
    <source>
        <dbReference type="ARBA" id="ARBA00022692"/>
    </source>
</evidence>
<comment type="caution">
    <text evidence="17">The sequence shown here is derived from an EMBL/GenBank/DDBJ whole genome shotgun (WGS) entry which is preliminary data.</text>
</comment>
<dbReference type="AlphaFoldDB" id="A0A833HLT2"/>
<dbReference type="Proteomes" id="UP000465601">
    <property type="component" value="Unassembled WGS sequence"/>
</dbReference>
<evidence type="ECO:0000256" key="9">
    <source>
        <dbReference type="ARBA" id="ARBA00022777"/>
    </source>
</evidence>
<dbReference type="InterPro" id="IPR050398">
    <property type="entry name" value="HssS/ArlS-like"/>
</dbReference>
<dbReference type="SUPFAM" id="SSF47384">
    <property type="entry name" value="Homodimeric domain of signal transducing histidine kinase"/>
    <property type="match status" value="1"/>
</dbReference>
<keyword evidence="10" id="KW-0067">ATP-binding</keyword>
<reference evidence="17 18" key="1">
    <citation type="submission" date="2019-10" db="EMBL/GenBank/DDBJ databases">
        <title>Alkaliphilus serpentinus sp. nov. and Alkaliphilus pronyensis sp. nov., two novel anaerobic alkaliphilic species isolated from the serpentinized-hosted hydrothermal field of the Prony Bay (New Caledonia).</title>
        <authorList>
            <person name="Postec A."/>
        </authorList>
    </citation>
    <scope>NUCLEOTIDE SEQUENCE [LARGE SCALE GENOMIC DNA]</scope>
    <source>
        <strain evidence="17 18">LacT</strain>
    </source>
</reference>
<keyword evidence="7 14" id="KW-0812">Transmembrane</keyword>
<dbReference type="Pfam" id="PF00672">
    <property type="entry name" value="HAMP"/>
    <property type="match status" value="1"/>
</dbReference>
<keyword evidence="4" id="KW-1003">Cell membrane</keyword>
<comment type="catalytic activity">
    <reaction evidence="1">
        <text>ATP + protein L-histidine = ADP + protein N-phospho-L-histidine.</text>
        <dbReference type="EC" id="2.7.13.3"/>
    </reaction>
</comment>
<keyword evidence="5" id="KW-0597">Phosphoprotein</keyword>
<dbReference type="PANTHER" id="PTHR45528:SF1">
    <property type="entry name" value="SENSOR HISTIDINE KINASE CPXA"/>
    <property type="match status" value="1"/>
</dbReference>
<dbReference type="EMBL" id="WBZB01000051">
    <property type="protein sequence ID" value="KAB3526657.1"/>
    <property type="molecule type" value="Genomic_DNA"/>
</dbReference>
<proteinExistence type="predicted"/>
<dbReference type="RefSeq" id="WP_151866923.1">
    <property type="nucleotide sequence ID" value="NZ_WBZB01000051.1"/>
</dbReference>
<dbReference type="GO" id="GO:0000155">
    <property type="term" value="F:phosphorelay sensor kinase activity"/>
    <property type="evidence" value="ECO:0007669"/>
    <property type="project" value="InterPro"/>
</dbReference>
<dbReference type="GO" id="GO:0005524">
    <property type="term" value="F:ATP binding"/>
    <property type="evidence" value="ECO:0007669"/>
    <property type="project" value="UniProtKB-KW"/>
</dbReference>
<dbReference type="SMART" id="SM00388">
    <property type="entry name" value="HisKA"/>
    <property type="match status" value="1"/>
</dbReference>
<feature type="transmembrane region" description="Helical" evidence="14">
    <location>
        <begin position="20"/>
        <end position="39"/>
    </location>
</feature>
<keyword evidence="9 17" id="KW-0418">Kinase</keyword>
<dbReference type="SMART" id="SM00387">
    <property type="entry name" value="HATPase_c"/>
    <property type="match status" value="1"/>
</dbReference>
<organism evidence="17 18">
    <name type="scientific">Alkaliphilus serpentinus</name>
    <dbReference type="NCBI Taxonomy" id="1482731"/>
    <lineage>
        <taxon>Bacteria</taxon>
        <taxon>Bacillati</taxon>
        <taxon>Bacillota</taxon>
        <taxon>Clostridia</taxon>
        <taxon>Peptostreptococcales</taxon>
        <taxon>Natronincolaceae</taxon>
        <taxon>Alkaliphilus</taxon>
    </lineage>
</organism>
<feature type="domain" description="HAMP" evidence="16">
    <location>
        <begin position="197"/>
        <end position="249"/>
    </location>
</feature>
<accession>A0A833HLT2</accession>
<dbReference type="PROSITE" id="PS50109">
    <property type="entry name" value="HIS_KIN"/>
    <property type="match status" value="1"/>
</dbReference>
<dbReference type="SUPFAM" id="SSF55874">
    <property type="entry name" value="ATPase domain of HSP90 chaperone/DNA topoisomerase II/histidine kinase"/>
    <property type="match status" value="1"/>
</dbReference>
<dbReference type="SMART" id="SM00304">
    <property type="entry name" value="HAMP"/>
    <property type="match status" value="1"/>
</dbReference>
<evidence type="ECO:0000256" key="2">
    <source>
        <dbReference type="ARBA" id="ARBA00004651"/>
    </source>
</evidence>
<evidence type="ECO:0000256" key="12">
    <source>
        <dbReference type="ARBA" id="ARBA00023012"/>
    </source>
</evidence>
<dbReference type="OrthoDB" id="9813151at2"/>